<dbReference type="InterPro" id="IPR005141">
    <property type="entry name" value="eRF1_2"/>
</dbReference>
<dbReference type="AlphaFoldDB" id="A0A0F9NIU0"/>
<accession>A0A0F9NIU0</accession>
<dbReference type="SUPFAM" id="SSF55315">
    <property type="entry name" value="L30e-like"/>
    <property type="match status" value="1"/>
</dbReference>
<organism evidence="2">
    <name type="scientific">marine sediment metagenome</name>
    <dbReference type="NCBI Taxonomy" id="412755"/>
    <lineage>
        <taxon>unclassified sequences</taxon>
        <taxon>metagenomes</taxon>
        <taxon>ecological metagenomes</taxon>
    </lineage>
</organism>
<dbReference type="PANTHER" id="PTHR10113">
    <property type="entry name" value="PEPTIDE CHAIN RELEASE FACTOR SUBUNIT 1"/>
    <property type="match status" value="1"/>
</dbReference>
<dbReference type="GO" id="GO:0003747">
    <property type="term" value="F:translation release factor activity"/>
    <property type="evidence" value="ECO:0007669"/>
    <property type="project" value="InterPro"/>
</dbReference>
<dbReference type="EMBL" id="LAZR01003335">
    <property type="protein sequence ID" value="KKN19440.1"/>
    <property type="molecule type" value="Genomic_DNA"/>
</dbReference>
<feature type="domain" description="eRF1" evidence="1">
    <location>
        <begin position="13"/>
        <end position="142"/>
    </location>
</feature>
<gene>
    <name evidence="2" type="ORF">LCGC14_0945700</name>
</gene>
<evidence type="ECO:0000259" key="1">
    <source>
        <dbReference type="Pfam" id="PF03464"/>
    </source>
</evidence>
<name>A0A0F9NIU0_9ZZZZ</name>
<comment type="caution">
    <text evidence="2">The sequence shown here is derived from an EMBL/GenBank/DDBJ whole genome shotgun (WGS) entry which is preliminary data.</text>
</comment>
<protein>
    <recommendedName>
        <fullName evidence="1">eRF1 domain-containing protein</fullName>
    </recommendedName>
</protein>
<dbReference type="SUPFAM" id="SSF53137">
    <property type="entry name" value="Translational machinery components"/>
    <property type="match status" value="1"/>
</dbReference>
<reference evidence="2" key="1">
    <citation type="journal article" date="2015" name="Nature">
        <title>Complex archaea that bridge the gap between prokaryotes and eukaryotes.</title>
        <authorList>
            <person name="Spang A."/>
            <person name="Saw J.H."/>
            <person name="Jorgensen S.L."/>
            <person name="Zaremba-Niedzwiedzka K."/>
            <person name="Martijn J."/>
            <person name="Lind A.E."/>
            <person name="van Eijk R."/>
            <person name="Schleper C."/>
            <person name="Guy L."/>
            <person name="Ettema T.J."/>
        </authorList>
    </citation>
    <scope>NUCLEOTIDE SEQUENCE</scope>
</reference>
<dbReference type="Pfam" id="PF03464">
    <property type="entry name" value="eRF1_2"/>
    <property type="match status" value="1"/>
</dbReference>
<dbReference type="InterPro" id="IPR004403">
    <property type="entry name" value="Peptide_chain-rel_eRF1/aRF1"/>
</dbReference>
<dbReference type="InterPro" id="IPR042226">
    <property type="entry name" value="eFR1_2_sf"/>
</dbReference>
<sequence>MLERLYTDDRKYYGYVLIEGEHMLVYKTNTVDHQLLDNLSVKRQNHHNKGGQSAPRFQRKHREEELAYIKKICKILSKSFLKNGLPTISGIIIAGPGDMKQKVLDCAEFSPALYDILVAVMTTTEISEELFIQLLADSMDYLGDEELKQEKKLYTKLLDLIRVDTDRVLFAKEVLRELDSGMVQTVYISESQQKEHQLKETHGSTIHVFKSHLLNDFGGLVATKWY</sequence>
<dbReference type="Gene3D" id="3.30.420.60">
    <property type="entry name" value="eRF1 domain 2"/>
    <property type="match status" value="1"/>
</dbReference>
<dbReference type="Gene3D" id="3.30.1330.30">
    <property type="match status" value="1"/>
</dbReference>
<dbReference type="InterPro" id="IPR029064">
    <property type="entry name" value="Ribosomal_eL30-like_sf"/>
</dbReference>
<evidence type="ECO:0000313" key="2">
    <source>
        <dbReference type="EMBL" id="KKN19440.1"/>
    </source>
</evidence>
<proteinExistence type="predicted"/>